<dbReference type="SMART" id="SM00354">
    <property type="entry name" value="HTH_LACI"/>
    <property type="match status" value="1"/>
</dbReference>
<dbReference type="Pfam" id="PF00356">
    <property type="entry name" value="LacI"/>
    <property type="match status" value="1"/>
</dbReference>
<accession>A0ABS7YR94</accession>
<dbReference type="PANTHER" id="PTHR30146:SF109">
    <property type="entry name" value="HTH-TYPE TRANSCRIPTIONAL REGULATOR GALS"/>
    <property type="match status" value="1"/>
</dbReference>
<dbReference type="Gene3D" id="1.10.260.40">
    <property type="entry name" value="lambda repressor-like DNA-binding domains"/>
    <property type="match status" value="1"/>
</dbReference>
<reference evidence="6" key="1">
    <citation type="submission" date="2023-07" db="EMBL/GenBank/DDBJ databases">
        <title>Molecular identification of indigenous halophilic bacteria isolated from red sea cost, biodegradation of synthetic dyes and assessment of degraded metabolite toxicity.</title>
        <authorList>
            <person name="Chaieb K."/>
            <person name="Altayb H.N."/>
        </authorList>
    </citation>
    <scope>NUCLEOTIDE SEQUENCE [LARGE SCALE GENOMIC DNA]</scope>
    <source>
        <strain evidence="6">K20</strain>
    </source>
</reference>
<keyword evidence="1" id="KW-0805">Transcription regulation</keyword>
<dbReference type="InterPro" id="IPR010982">
    <property type="entry name" value="Lambda_DNA-bd_dom_sf"/>
</dbReference>
<evidence type="ECO:0000256" key="3">
    <source>
        <dbReference type="ARBA" id="ARBA00023163"/>
    </source>
</evidence>
<dbReference type="Proteomes" id="UP001199044">
    <property type="component" value="Unassembled WGS sequence"/>
</dbReference>
<sequence>MEDVAKYAGVSKSTVSRVINNKTVSRNNYNRIIEAIEQLDYQPNKLAQSLASRSTGLIGMLLYRPLRFDVAKTVQQFEQAGLLSVLVVIEKDRASLHQASQKLRHYGCDLIAIQSLFHNGLFIHGQKNKLSELTNLLSCSAVRLRTHYLYLPFNERFND</sequence>
<evidence type="ECO:0000256" key="2">
    <source>
        <dbReference type="ARBA" id="ARBA00023125"/>
    </source>
</evidence>
<dbReference type="EMBL" id="JAIWIU010000158">
    <property type="protein sequence ID" value="MCA2018224.1"/>
    <property type="molecule type" value="Genomic_DNA"/>
</dbReference>
<evidence type="ECO:0000256" key="1">
    <source>
        <dbReference type="ARBA" id="ARBA00023015"/>
    </source>
</evidence>
<organism evidence="5 6">
    <name type="scientific">Vibrio tritonius</name>
    <dbReference type="NCBI Taxonomy" id="1435069"/>
    <lineage>
        <taxon>Bacteria</taxon>
        <taxon>Pseudomonadati</taxon>
        <taxon>Pseudomonadota</taxon>
        <taxon>Gammaproteobacteria</taxon>
        <taxon>Vibrionales</taxon>
        <taxon>Vibrionaceae</taxon>
        <taxon>Vibrio</taxon>
    </lineage>
</organism>
<dbReference type="RefSeq" id="WP_225251731.1">
    <property type="nucleotide sequence ID" value="NZ_JAIWIU010000158.1"/>
</dbReference>
<proteinExistence type="predicted"/>
<dbReference type="CDD" id="cd01392">
    <property type="entry name" value="HTH_LacI"/>
    <property type="match status" value="1"/>
</dbReference>
<protein>
    <submittedName>
        <fullName evidence="5">LacI family transcriptional regulator</fullName>
    </submittedName>
</protein>
<evidence type="ECO:0000313" key="6">
    <source>
        <dbReference type="Proteomes" id="UP001199044"/>
    </source>
</evidence>
<evidence type="ECO:0000313" key="5">
    <source>
        <dbReference type="EMBL" id="MCA2018224.1"/>
    </source>
</evidence>
<dbReference type="PROSITE" id="PS00356">
    <property type="entry name" value="HTH_LACI_1"/>
    <property type="match status" value="1"/>
</dbReference>
<gene>
    <name evidence="5" type="ORF">LDJ79_19040</name>
</gene>
<evidence type="ECO:0000259" key="4">
    <source>
        <dbReference type="PROSITE" id="PS50932"/>
    </source>
</evidence>
<keyword evidence="6" id="KW-1185">Reference proteome</keyword>
<dbReference type="PANTHER" id="PTHR30146">
    <property type="entry name" value="LACI-RELATED TRANSCRIPTIONAL REPRESSOR"/>
    <property type="match status" value="1"/>
</dbReference>
<comment type="caution">
    <text evidence="5">The sequence shown here is derived from an EMBL/GenBank/DDBJ whole genome shotgun (WGS) entry which is preliminary data.</text>
</comment>
<feature type="domain" description="HTH lacI-type" evidence="4">
    <location>
        <begin position="1"/>
        <end position="52"/>
    </location>
</feature>
<dbReference type="SUPFAM" id="SSF47413">
    <property type="entry name" value="lambda repressor-like DNA-binding domains"/>
    <property type="match status" value="1"/>
</dbReference>
<dbReference type="InterPro" id="IPR000843">
    <property type="entry name" value="HTH_LacI"/>
</dbReference>
<keyword evidence="2" id="KW-0238">DNA-binding</keyword>
<keyword evidence="3" id="KW-0804">Transcription</keyword>
<name>A0ABS7YR94_9VIBR</name>
<dbReference type="PROSITE" id="PS50932">
    <property type="entry name" value="HTH_LACI_2"/>
    <property type="match status" value="1"/>
</dbReference>